<proteinExistence type="predicted"/>
<dbReference type="EMBL" id="BAABUJ010000019">
    <property type="protein sequence ID" value="GAA5801615.1"/>
    <property type="molecule type" value="Genomic_DNA"/>
</dbReference>
<gene>
    <name evidence="1" type="ORF">HPULCUR_007063</name>
</gene>
<name>A0ABP9Y3P3_9FUNG</name>
<reference evidence="1 2" key="1">
    <citation type="submission" date="2024-04" db="EMBL/GenBank/DDBJ databases">
        <title>genome sequences of Mucor flavus KT1a and Helicostylum pulchrum KT1b strains isolation_sourced from the surface of a dry-aged beef.</title>
        <authorList>
            <person name="Toyotome T."/>
            <person name="Hosono M."/>
            <person name="Torimaru M."/>
            <person name="Fukuda K."/>
            <person name="Mikami N."/>
        </authorList>
    </citation>
    <scope>NUCLEOTIDE SEQUENCE [LARGE SCALE GENOMIC DNA]</scope>
    <source>
        <strain evidence="1 2">KT1b</strain>
    </source>
</reference>
<keyword evidence="2" id="KW-1185">Reference proteome</keyword>
<evidence type="ECO:0000313" key="1">
    <source>
        <dbReference type="EMBL" id="GAA5801615.1"/>
    </source>
</evidence>
<accession>A0ABP9Y3P3</accession>
<dbReference type="Proteomes" id="UP001476247">
    <property type="component" value="Unassembled WGS sequence"/>
</dbReference>
<comment type="caution">
    <text evidence="1">The sequence shown here is derived from an EMBL/GenBank/DDBJ whole genome shotgun (WGS) entry which is preliminary data.</text>
</comment>
<sequence length="153" mass="17440">MPIKVEVLWDIGSALTILDRKVAKKYGLMINKDRAVIYTHVNKNGAFTLARSAIFGWDLISRWKANIDLQQQNIFIRAQNNKFGIKFFFTNHLIAKDNNNPSVTNLVQFTIGTGDHPPAYQAPILFHPNIQKQIDVKFAQLCTSGIFSKVYFL</sequence>
<evidence type="ECO:0000313" key="2">
    <source>
        <dbReference type="Proteomes" id="UP001476247"/>
    </source>
</evidence>
<protein>
    <submittedName>
        <fullName evidence="1">Uncharacterized protein</fullName>
    </submittedName>
</protein>
<organism evidence="1 2">
    <name type="scientific">Helicostylum pulchrum</name>
    <dbReference type="NCBI Taxonomy" id="562976"/>
    <lineage>
        <taxon>Eukaryota</taxon>
        <taxon>Fungi</taxon>
        <taxon>Fungi incertae sedis</taxon>
        <taxon>Mucoromycota</taxon>
        <taxon>Mucoromycotina</taxon>
        <taxon>Mucoromycetes</taxon>
        <taxon>Mucorales</taxon>
        <taxon>Mucorineae</taxon>
        <taxon>Mucoraceae</taxon>
        <taxon>Helicostylum</taxon>
    </lineage>
</organism>